<dbReference type="InterPro" id="IPR038494">
    <property type="entry name" value="IGPD_sf"/>
</dbReference>
<dbReference type="InterPro" id="IPR020568">
    <property type="entry name" value="Ribosomal_Su5_D2-typ_SF"/>
</dbReference>
<dbReference type="InterPro" id="IPR020565">
    <property type="entry name" value="ImidazoleglycerP_deHydtase_CS"/>
</dbReference>
<dbReference type="PANTHER" id="PTHR23133:SF2">
    <property type="entry name" value="IMIDAZOLEGLYCEROL-PHOSPHATE DEHYDRATASE"/>
    <property type="match status" value="1"/>
</dbReference>
<evidence type="ECO:0000313" key="6">
    <source>
        <dbReference type="EMBL" id="SVA22188.1"/>
    </source>
</evidence>
<evidence type="ECO:0000256" key="1">
    <source>
        <dbReference type="ARBA" id="ARBA00005047"/>
    </source>
</evidence>
<dbReference type="GO" id="GO:0004424">
    <property type="term" value="F:imidazoleglycerol-phosphate dehydratase activity"/>
    <property type="evidence" value="ECO:0007669"/>
    <property type="project" value="InterPro"/>
</dbReference>
<dbReference type="FunFam" id="3.30.230.40:FF:000001">
    <property type="entry name" value="Imidazoleglycerol-phosphate dehydratase HisB"/>
    <property type="match status" value="1"/>
</dbReference>
<dbReference type="CDD" id="cd07914">
    <property type="entry name" value="IGPD"/>
    <property type="match status" value="1"/>
</dbReference>
<sequence>MLTTLAKHARFDLRLSCKGDLSIDDHHSVEDCALIIGNCLDDALGERQGIARFACAHVPLDEALCRAVVDLSGRPYPAINLGLERERLGELSCENIPHFFESFAVTGRIALHVDVLKGRNDHHRSEASFKAVAVALRQAVAFDGTSDMPSTKGMLV</sequence>
<evidence type="ECO:0000256" key="4">
    <source>
        <dbReference type="ARBA" id="ARBA00023102"/>
    </source>
</evidence>
<evidence type="ECO:0000256" key="5">
    <source>
        <dbReference type="ARBA" id="ARBA00023239"/>
    </source>
</evidence>
<dbReference type="PROSITE" id="PS00955">
    <property type="entry name" value="IGP_DEHYDRATASE_2"/>
    <property type="match status" value="1"/>
</dbReference>
<evidence type="ECO:0000256" key="2">
    <source>
        <dbReference type="ARBA" id="ARBA00016664"/>
    </source>
</evidence>
<dbReference type="Pfam" id="PF00475">
    <property type="entry name" value="IGPD"/>
    <property type="match status" value="1"/>
</dbReference>
<name>A0A381U3L3_9ZZZZ</name>
<dbReference type="SUPFAM" id="SSF54211">
    <property type="entry name" value="Ribosomal protein S5 domain 2-like"/>
    <property type="match status" value="2"/>
</dbReference>
<keyword evidence="5" id="KW-0456">Lyase</keyword>
<evidence type="ECO:0000256" key="3">
    <source>
        <dbReference type="ARBA" id="ARBA00022605"/>
    </source>
</evidence>
<comment type="pathway">
    <text evidence="1">Amino-acid biosynthesis; L-histidine biosynthesis; L-histidine from 5-phospho-alpha-D-ribose 1-diphosphate: step 6/9.</text>
</comment>
<gene>
    <name evidence="6" type="ORF">METZ01_LOCUS75042</name>
</gene>
<dbReference type="InterPro" id="IPR000807">
    <property type="entry name" value="ImidazoleglycerolP_deHydtase"/>
</dbReference>
<reference evidence="6" key="1">
    <citation type="submission" date="2018-05" db="EMBL/GenBank/DDBJ databases">
        <authorList>
            <person name="Lanie J.A."/>
            <person name="Ng W.-L."/>
            <person name="Kazmierczak K.M."/>
            <person name="Andrzejewski T.M."/>
            <person name="Davidsen T.M."/>
            <person name="Wayne K.J."/>
            <person name="Tettelin H."/>
            <person name="Glass J.I."/>
            <person name="Rusch D."/>
            <person name="Podicherti R."/>
            <person name="Tsui H.-C.T."/>
            <person name="Winkler M.E."/>
        </authorList>
    </citation>
    <scope>NUCLEOTIDE SEQUENCE</scope>
</reference>
<dbReference type="EMBL" id="UINC01005576">
    <property type="protein sequence ID" value="SVA22188.1"/>
    <property type="molecule type" value="Genomic_DNA"/>
</dbReference>
<keyword evidence="3" id="KW-0028">Amino-acid biosynthesis</keyword>
<dbReference type="UniPathway" id="UPA00031">
    <property type="reaction ID" value="UER00011"/>
</dbReference>
<protein>
    <recommendedName>
        <fullName evidence="2">Imidazoleglycerol-phosphate dehydratase</fullName>
    </recommendedName>
</protein>
<dbReference type="Gene3D" id="3.30.230.40">
    <property type="entry name" value="Imidazole glycerol phosphate dehydratase, domain 1"/>
    <property type="match status" value="2"/>
</dbReference>
<organism evidence="6">
    <name type="scientific">marine metagenome</name>
    <dbReference type="NCBI Taxonomy" id="408172"/>
    <lineage>
        <taxon>unclassified sequences</taxon>
        <taxon>metagenomes</taxon>
        <taxon>ecological metagenomes</taxon>
    </lineage>
</organism>
<keyword evidence="4" id="KW-0368">Histidine biosynthesis</keyword>
<proteinExistence type="predicted"/>
<accession>A0A381U3L3</accession>
<dbReference type="PANTHER" id="PTHR23133">
    <property type="entry name" value="IMIDAZOLEGLYCEROL-PHOSPHATE DEHYDRATASE HIS7"/>
    <property type="match status" value="1"/>
</dbReference>
<dbReference type="GO" id="GO:0000105">
    <property type="term" value="P:L-histidine biosynthetic process"/>
    <property type="evidence" value="ECO:0007669"/>
    <property type="project" value="UniProtKB-UniPathway"/>
</dbReference>
<dbReference type="AlphaFoldDB" id="A0A381U3L3"/>